<evidence type="ECO:0000313" key="3">
    <source>
        <dbReference type="EMBL" id="MFD0863575.1"/>
    </source>
</evidence>
<name>A0ABW3D125_9FLAO</name>
<dbReference type="EMBL" id="JBHTJH010000017">
    <property type="protein sequence ID" value="MFD0863575.1"/>
    <property type="molecule type" value="Genomic_DNA"/>
</dbReference>
<dbReference type="PANTHER" id="PTHR43031:SF7">
    <property type="entry name" value="NITRIC OXIDE REDUCTASE FLRD-NAD(+) REDUCTASE"/>
    <property type="match status" value="1"/>
</dbReference>
<keyword evidence="4" id="KW-1185">Reference proteome</keyword>
<accession>A0ABW3D125</accession>
<dbReference type="CDD" id="cd00158">
    <property type="entry name" value="RHOD"/>
    <property type="match status" value="1"/>
</dbReference>
<keyword evidence="1" id="KW-0732">Signal</keyword>
<dbReference type="PROSITE" id="PS50206">
    <property type="entry name" value="RHODANESE_3"/>
    <property type="match status" value="1"/>
</dbReference>
<dbReference type="Pfam" id="PF00581">
    <property type="entry name" value="Rhodanese"/>
    <property type="match status" value="1"/>
</dbReference>
<gene>
    <name evidence="3" type="ORF">ACFQ1M_15265</name>
</gene>
<protein>
    <submittedName>
        <fullName evidence="3">Rhodanese-like domain-containing protein</fullName>
    </submittedName>
</protein>
<dbReference type="SMART" id="SM00450">
    <property type="entry name" value="RHOD"/>
    <property type="match status" value="1"/>
</dbReference>
<dbReference type="Proteomes" id="UP001596978">
    <property type="component" value="Unassembled WGS sequence"/>
</dbReference>
<organism evidence="3 4">
    <name type="scientific">Sungkyunkwania multivorans</name>
    <dbReference type="NCBI Taxonomy" id="1173618"/>
    <lineage>
        <taxon>Bacteria</taxon>
        <taxon>Pseudomonadati</taxon>
        <taxon>Bacteroidota</taxon>
        <taxon>Flavobacteriia</taxon>
        <taxon>Flavobacteriales</taxon>
        <taxon>Flavobacteriaceae</taxon>
        <taxon>Sungkyunkwania</taxon>
    </lineage>
</organism>
<feature type="domain" description="Rhodanese" evidence="2">
    <location>
        <begin position="45"/>
        <end position="136"/>
    </location>
</feature>
<feature type="signal peptide" evidence="1">
    <location>
        <begin position="1"/>
        <end position="18"/>
    </location>
</feature>
<dbReference type="Gene3D" id="3.40.250.10">
    <property type="entry name" value="Rhodanese-like domain"/>
    <property type="match status" value="1"/>
</dbReference>
<dbReference type="InterPro" id="IPR036873">
    <property type="entry name" value="Rhodanese-like_dom_sf"/>
</dbReference>
<evidence type="ECO:0000256" key="1">
    <source>
        <dbReference type="SAM" id="SignalP"/>
    </source>
</evidence>
<proteinExistence type="predicted"/>
<dbReference type="SUPFAM" id="SSF52821">
    <property type="entry name" value="Rhodanese/Cell cycle control phosphatase"/>
    <property type="match status" value="1"/>
</dbReference>
<feature type="chain" id="PRO_5046007739" evidence="1">
    <location>
        <begin position="19"/>
        <end position="163"/>
    </location>
</feature>
<evidence type="ECO:0000259" key="2">
    <source>
        <dbReference type="PROSITE" id="PS50206"/>
    </source>
</evidence>
<reference evidence="4" key="1">
    <citation type="journal article" date="2019" name="Int. J. Syst. Evol. Microbiol.">
        <title>The Global Catalogue of Microorganisms (GCM) 10K type strain sequencing project: providing services to taxonomists for standard genome sequencing and annotation.</title>
        <authorList>
            <consortium name="The Broad Institute Genomics Platform"/>
            <consortium name="The Broad Institute Genome Sequencing Center for Infectious Disease"/>
            <person name="Wu L."/>
            <person name="Ma J."/>
        </authorList>
    </citation>
    <scope>NUCLEOTIDE SEQUENCE [LARGE SCALE GENOMIC DNA]</scope>
    <source>
        <strain evidence="4">CCUG 62952</strain>
    </source>
</reference>
<dbReference type="RefSeq" id="WP_386409736.1">
    <property type="nucleotide sequence ID" value="NZ_JBHTJH010000017.1"/>
</dbReference>
<comment type="caution">
    <text evidence="3">The sequence shown here is derived from an EMBL/GenBank/DDBJ whole genome shotgun (WGS) entry which is preliminary data.</text>
</comment>
<sequence>MRIIFYISVFCLFSVSFAQESIEAVLQKFNTDSIPYIKVDELKALPEKPILLDAREADEYEVSHLKDALYVGYQNFQLENVSCCIKDKERTIVVYCSVGVRSEDIAFKLKKAGYKNVFNLWGGIFEWKNHGQDVFNLNLQKTDSVHVFSKAWEPYLKNGIKVY</sequence>
<dbReference type="PANTHER" id="PTHR43031">
    <property type="entry name" value="FAD-DEPENDENT OXIDOREDUCTASE"/>
    <property type="match status" value="1"/>
</dbReference>
<evidence type="ECO:0000313" key="4">
    <source>
        <dbReference type="Proteomes" id="UP001596978"/>
    </source>
</evidence>
<dbReference type="InterPro" id="IPR001763">
    <property type="entry name" value="Rhodanese-like_dom"/>
</dbReference>
<dbReference type="NCBIfam" id="NF045521">
    <property type="entry name" value="rhoda_near_glyco"/>
    <property type="match status" value="1"/>
</dbReference>
<dbReference type="InterPro" id="IPR050229">
    <property type="entry name" value="GlpE_sulfurtransferase"/>
</dbReference>